<accession>A0ABU4WLD1</accession>
<reference evidence="1 2" key="1">
    <citation type="submission" date="2022-03" db="EMBL/GenBank/DDBJ databases">
        <title>Novel taxa within the pig intestine.</title>
        <authorList>
            <person name="Wylensek D."/>
            <person name="Bishof K."/>
            <person name="Afrizal A."/>
            <person name="Clavel T."/>
        </authorList>
    </citation>
    <scope>NUCLEOTIDE SEQUENCE [LARGE SCALE GENOMIC DNA]</scope>
    <source>
        <strain evidence="1 2">Cla-KB-P134</strain>
    </source>
</reference>
<name>A0ABU4WLD1_9FIRM</name>
<dbReference type="Proteomes" id="UP001285244">
    <property type="component" value="Unassembled WGS sequence"/>
</dbReference>
<organism evidence="1 2">
    <name type="scientific">Absicoccus intestinalis</name>
    <dbReference type="NCBI Taxonomy" id="2926319"/>
    <lineage>
        <taxon>Bacteria</taxon>
        <taxon>Bacillati</taxon>
        <taxon>Bacillota</taxon>
        <taxon>Erysipelotrichia</taxon>
        <taxon>Erysipelotrichales</taxon>
        <taxon>Erysipelotrichaceae</taxon>
        <taxon>Absicoccus</taxon>
    </lineage>
</organism>
<evidence type="ECO:0000313" key="1">
    <source>
        <dbReference type="EMBL" id="MDX8417379.1"/>
    </source>
</evidence>
<proteinExistence type="predicted"/>
<keyword evidence="2" id="KW-1185">Reference proteome</keyword>
<gene>
    <name evidence="1" type="ORF">MOZ64_05930</name>
</gene>
<dbReference type="RefSeq" id="WP_320325675.1">
    <property type="nucleotide sequence ID" value="NZ_JALBUS010000007.1"/>
</dbReference>
<comment type="caution">
    <text evidence="1">The sequence shown here is derived from an EMBL/GenBank/DDBJ whole genome shotgun (WGS) entry which is preliminary data.</text>
</comment>
<protein>
    <submittedName>
        <fullName evidence="1">Uncharacterized protein</fullName>
    </submittedName>
</protein>
<evidence type="ECO:0000313" key="2">
    <source>
        <dbReference type="Proteomes" id="UP001285244"/>
    </source>
</evidence>
<sequence length="88" mass="10514">MKNKFDSLFWEYVLETCDNCRNRDNYGMLFNNSYMPNSLMLYASDNKVRVDWNKLIVKKDGKPLFNIHLRYGKKGILKPRKSDFELIA</sequence>
<dbReference type="EMBL" id="JALBUS010000007">
    <property type="protein sequence ID" value="MDX8417379.1"/>
    <property type="molecule type" value="Genomic_DNA"/>
</dbReference>